<organism evidence="4 5">
    <name type="scientific">Actinocrispum wychmicini</name>
    <dbReference type="NCBI Taxonomy" id="1213861"/>
    <lineage>
        <taxon>Bacteria</taxon>
        <taxon>Bacillati</taxon>
        <taxon>Actinomycetota</taxon>
        <taxon>Actinomycetes</taxon>
        <taxon>Pseudonocardiales</taxon>
        <taxon>Pseudonocardiaceae</taxon>
        <taxon>Actinocrispum</taxon>
    </lineage>
</organism>
<sequence length="201" mass="21965">MQRSATLVDMGNREDLLAGAKRCLYEKGYARTSIRDIATAAGVSMAAVGYHFGSKEALLNEAFRQANIEWADDIGAALTSAGDAPDRFEQIWTRIIESFAAHRALWAANFEVIGQVDHLPEIREDLVRDLADARQGLAYPFENDRDPTPDDRTRWAMGSVYQALLTGLMAQLLIDPDHAMTAHDLAIALKAIGAGIPPTSP</sequence>
<feature type="domain" description="HTH tetR-type" evidence="3">
    <location>
        <begin position="10"/>
        <end position="70"/>
    </location>
</feature>
<dbReference type="PANTHER" id="PTHR30055:SF219">
    <property type="entry name" value="TRANSCRIPTIONAL REGULATORY PROTEIN"/>
    <property type="match status" value="1"/>
</dbReference>
<dbReference type="Proteomes" id="UP000295680">
    <property type="component" value="Unassembled WGS sequence"/>
</dbReference>
<dbReference type="Pfam" id="PF00440">
    <property type="entry name" value="TetR_N"/>
    <property type="match status" value="1"/>
</dbReference>
<evidence type="ECO:0000256" key="1">
    <source>
        <dbReference type="ARBA" id="ARBA00023125"/>
    </source>
</evidence>
<proteinExistence type="predicted"/>
<dbReference type="EMBL" id="SLWS01000001">
    <property type="protein sequence ID" value="TCO65096.1"/>
    <property type="molecule type" value="Genomic_DNA"/>
</dbReference>
<reference evidence="4 5" key="1">
    <citation type="submission" date="2019-03" db="EMBL/GenBank/DDBJ databases">
        <title>Genomic Encyclopedia of Type Strains, Phase IV (KMG-IV): sequencing the most valuable type-strain genomes for metagenomic binning, comparative biology and taxonomic classification.</title>
        <authorList>
            <person name="Goeker M."/>
        </authorList>
    </citation>
    <scope>NUCLEOTIDE SEQUENCE [LARGE SCALE GENOMIC DNA]</scope>
    <source>
        <strain evidence="4 5">DSM 45934</strain>
    </source>
</reference>
<name>A0A4R2K5G6_9PSEU</name>
<dbReference type="Gene3D" id="1.10.357.10">
    <property type="entry name" value="Tetracycline Repressor, domain 2"/>
    <property type="match status" value="1"/>
</dbReference>
<dbReference type="PANTHER" id="PTHR30055">
    <property type="entry name" value="HTH-TYPE TRANSCRIPTIONAL REGULATOR RUTR"/>
    <property type="match status" value="1"/>
</dbReference>
<keyword evidence="5" id="KW-1185">Reference proteome</keyword>
<dbReference type="PRINTS" id="PR00455">
    <property type="entry name" value="HTHTETR"/>
</dbReference>
<dbReference type="GO" id="GO:0003700">
    <property type="term" value="F:DNA-binding transcription factor activity"/>
    <property type="evidence" value="ECO:0007669"/>
    <property type="project" value="TreeGrafter"/>
</dbReference>
<dbReference type="GO" id="GO:0000976">
    <property type="term" value="F:transcription cis-regulatory region binding"/>
    <property type="evidence" value="ECO:0007669"/>
    <property type="project" value="TreeGrafter"/>
</dbReference>
<dbReference type="PROSITE" id="PS50977">
    <property type="entry name" value="HTH_TETR_2"/>
    <property type="match status" value="1"/>
</dbReference>
<gene>
    <name evidence="4" type="ORF">EV192_101880</name>
</gene>
<accession>A0A4R2K5G6</accession>
<feature type="DNA-binding region" description="H-T-H motif" evidence="2">
    <location>
        <begin position="33"/>
        <end position="52"/>
    </location>
</feature>
<evidence type="ECO:0000313" key="5">
    <source>
        <dbReference type="Proteomes" id="UP000295680"/>
    </source>
</evidence>
<dbReference type="InterPro" id="IPR009057">
    <property type="entry name" value="Homeodomain-like_sf"/>
</dbReference>
<dbReference type="AlphaFoldDB" id="A0A4R2K5G6"/>
<evidence type="ECO:0000256" key="2">
    <source>
        <dbReference type="PROSITE-ProRule" id="PRU00335"/>
    </source>
</evidence>
<protein>
    <submittedName>
        <fullName evidence="4">TetR family transcriptional regulator</fullName>
    </submittedName>
</protein>
<dbReference type="InterPro" id="IPR001647">
    <property type="entry name" value="HTH_TetR"/>
</dbReference>
<dbReference type="InterPro" id="IPR050109">
    <property type="entry name" value="HTH-type_TetR-like_transc_reg"/>
</dbReference>
<comment type="caution">
    <text evidence="4">The sequence shown here is derived from an EMBL/GenBank/DDBJ whole genome shotgun (WGS) entry which is preliminary data.</text>
</comment>
<evidence type="ECO:0000259" key="3">
    <source>
        <dbReference type="PROSITE" id="PS50977"/>
    </source>
</evidence>
<evidence type="ECO:0000313" key="4">
    <source>
        <dbReference type="EMBL" id="TCO65096.1"/>
    </source>
</evidence>
<keyword evidence="1 2" id="KW-0238">DNA-binding</keyword>
<dbReference type="SUPFAM" id="SSF46689">
    <property type="entry name" value="Homeodomain-like"/>
    <property type="match status" value="1"/>
</dbReference>